<comment type="subcellular location">
    <subcellularLocation>
        <location evidence="1">Cell membrane</location>
        <topology evidence="1">Multi-pass membrane protein</topology>
    </subcellularLocation>
</comment>
<feature type="transmembrane region" description="Helical" evidence="8">
    <location>
        <begin position="432"/>
        <end position="453"/>
    </location>
</feature>
<evidence type="ECO:0000259" key="10">
    <source>
        <dbReference type="Pfam" id="PF13807"/>
    </source>
</evidence>
<reference evidence="11 12" key="1">
    <citation type="submission" date="2017-01" db="EMBL/GenBank/DDBJ databases">
        <title>The cable genome- insights into the physiology and evolution of filamentous bacteria capable of sulfide oxidation via long distance electron transfer.</title>
        <authorList>
            <person name="Schreiber L."/>
            <person name="Bjerg J.T."/>
            <person name="Boggild A."/>
            <person name="Van De Vossenberg J."/>
            <person name="Meysman F."/>
            <person name="Nielsen L.P."/>
            <person name="Schramm A."/>
            <person name="Kjeldsen K.U."/>
        </authorList>
    </citation>
    <scope>NUCLEOTIDE SEQUENCE [LARGE SCALE GENOMIC DNA]</scope>
    <source>
        <strain evidence="11">MCF</strain>
    </source>
</reference>
<dbReference type="SUPFAM" id="SSF52540">
    <property type="entry name" value="P-loop containing nucleoside triphosphate hydrolases"/>
    <property type="match status" value="1"/>
</dbReference>
<organism evidence="11 12">
    <name type="scientific">Candidatus Electrothrix aarhusensis</name>
    <dbReference type="NCBI Taxonomy" id="1859131"/>
    <lineage>
        <taxon>Bacteria</taxon>
        <taxon>Pseudomonadati</taxon>
        <taxon>Thermodesulfobacteriota</taxon>
        <taxon>Desulfobulbia</taxon>
        <taxon>Desulfobulbales</taxon>
        <taxon>Desulfobulbaceae</taxon>
        <taxon>Candidatus Electrothrix</taxon>
    </lineage>
</organism>
<keyword evidence="2" id="KW-1003">Cell membrane</keyword>
<proteinExistence type="predicted"/>
<protein>
    <submittedName>
        <fullName evidence="11">Capsular exopolysaccharide family</fullName>
    </submittedName>
</protein>
<keyword evidence="3 8" id="KW-0812">Transmembrane</keyword>
<dbReference type="EMBL" id="MTKO01000055">
    <property type="protein sequence ID" value="RWX46652.1"/>
    <property type="molecule type" value="Genomic_DNA"/>
</dbReference>
<dbReference type="InterPro" id="IPR005702">
    <property type="entry name" value="Wzc-like_C"/>
</dbReference>
<keyword evidence="5" id="KW-0067">ATP-binding</keyword>
<dbReference type="GO" id="GO:0005886">
    <property type="term" value="C:plasma membrane"/>
    <property type="evidence" value="ECO:0007669"/>
    <property type="project" value="UniProtKB-SubCell"/>
</dbReference>
<feature type="domain" description="Polysaccharide chain length determinant N-terminal" evidence="9">
    <location>
        <begin position="6"/>
        <end position="96"/>
    </location>
</feature>
<keyword evidence="7 8" id="KW-0472">Membrane</keyword>
<keyword evidence="6 8" id="KW-1133">Transmembrane helix</keyword>
<dbReference type="Proteomes" id="UP000287853">
    <property type="component" value="Unassembled WGS sequence"/>
</dbReference>
<name>A0A3S3RS82_9BACT</name>
<dbReference type="PANTHER" id="PTHR32309:SF31">
    <property type="entry name" value="CAPSULAR EXOPOLYSACCHARIDE FAMILY"/>
    <property type="match status" value="1"/>
</dbReference>
<evidence type="ECO:0000256" key="7">
    <source>
        <dbReference type="ARBA" id="ARBA00023136"/>
    </source>
</evidence>
<gene>
    <name evidence="11" type="ORF">H206_02534</name>
</gene>
<evidence type="ECO:0000256" key="5">
    <source>
        <dbReference type="ARBA" id="ARBA00022840"/>
    </source>
</evidence>
<evidence type="ECO:0000256" key="3">
    <source>
        <dbReference type="ARBA" id="ARBA00022692"/>
    </source>
</evidence>
<evidence type="ECO:0000256" key="8">
    <source>
        <dbReference type="SAM" id="Phobius"/>
    </source>
</evidence>
<dbReference type="Pfam" id="PF13807">
    <property type="entry name" value="GNVR"/>
    <property type="match status" value="1"/>
</dbReference>
<dbReference type="PANTHER" id="PTHR32309">
    <property type="entry name" value="TYROSINE-PROTEIN KINASE"/>
    <property type="match status" value="1"/>
</dbReference>
<evidence type="ECO:0000313" key="11">
    <source>
        <dbReference type="EMBL" id="RWX46652.1"/>
    </source>
</evidence>
<dbReference type="Gene3D" id="3.40.50.300">
    <property type="entry name" value="P-loop containing nucleotide triphosphate hydrolases"/>
    <property type="match status" value="1"/>
</dbReference>
<evidence type="ECO:0000256" key="4">
    <source>
        <dbReference type="ARBA" id="ARBA00022741"/>
    </source>
</evidence>
<evidence type="ECO:0000259" key="9">
    <source>
        <dbReference type="Pfam" id="PF02706"/>
    </source>
</evidence>
<dbReference type="CDD" id="cd05387">
    <property type="entry name" value="BY-kinase"/>
    <property type="match status" value="1"/>
</dbReference>
<dbReference type="InterPro" id="IPR003856">
    <property type="entry name" value="LPS_length_determ_N"/>
</dbReference>
<keyword evidence="12" id="KW-1185">Reference proteome</keyword>
<dbReference type="AlphaFoldDB" id="A0A3S3RS82"/>
<comment type="caution">
    <text evidence="11">The sequence shown here is derived from an EMBL/GenBank/DDBJ whole genome shotgun (WGS) entry which is preliminary data.</text>
</comment>
<evidence type="ECO:0000256" key="2">
    <source>
        <dbReference type="ARBA" id="ARBA00022475"/>
    </source>
</evidence>
<dbReference type="InterPro" id="IPR050445">
    <property type="entry name" value="Bact_polysacc_biosynth/exp"/>
</dbReference>
<keyword evidence="4" id="KW-0547">Nucleotide-binding</keyword>
<evidence type="ECO:0000256" key="1">
    <source>
        <dbReference type="ARBA" id="ARBA00004651"/>
    </source>
</evidence>
<dbReference type="InterPro" id="IPR032807">
    <property type="entry name" value="GNVR"/>
</dbReference>
<evidence type="ECO:0000256" key="6">
    <source>
        <dbReference type="ARBA" id="ARBA00022989"/>
    </source>
</evidence>
<dbReference type="Pfam" id="PF02706">
    <property type="entry name" value="Wzz"/>
    <property type="match status" value="1"/>
</dbReference>
<sequence>MEIRVLLYILYRRRVIFAVVLGFFLLSVVFLTLSAPESYEATAKITVEKTDKIGAIMTGLELSGLVLDTRVDDDVSFDTDIELLMIRPLLERLIIEMDLRDSDGEYFETSDFLDGGIKNKFKGDPSVSIKQYNYTALVSITANSTDPEQAANIANRLARLYKEERIARTKADFGEVKKNITKNLEEMRDDYYQKLQAYREFRQRTGVVSIDSTVTNLLNQIVGLENSRAEYQRNIAIHGETITVSRQELEKTKKMWESVRELGTNNLMTDLRQKLATLSAEVAGIGVTLTKKHPDYRTLTAQADAITALLKEEPELSLSRKQFVLNPVYETLYRGISENVISLKAMLVGLEAVDKQLAEHKERLLRLPDIQMDSAQLNMELSANSTIYSSLLQYSLKIGLAESAAVSKIRLVEPAKVSDSAKPDFPKKGANLILGVIFGVFFAVATALVIDYADDSIRETEQLRRLSNKVHLGSLPYSPSLTMRPNLLFRSPAKMTERLRGIRDSLLFEVKERSAGNLFLVTSATERGGASTTAVGLARMLAEQHGETLLVDLNLRSPSLGGLLKRPATRSGVIEALNNNGAIPENSPIDSPVEGLSLLPAGARHTEPGKLLDSRALSALLAELRQQFRYVIIDSPSLAFYHDAAIIAKEADAVVLVVRAAEITGTTAVHCLDKLRIVGDRPVGTVLNGEGYSLSLHRLPWTAVTSVSELLRSGMRKFRRR</sequence>
<accession>A0A3S3RS82</accession>
<evidence type="ECO:0000313" key="12">
    <source>
        <dbReference type="Proteomes" id="UP000287853"/>
    </source>
</evidence>
<feature type="domain" description="Tyrosine-protein kinase G-rich" evidence="10">
    <location>
        <begin position="371"/>
        <end position="449"/>
    </location>
</feature>
<dbReference type="InterPro" id="IPR027417">
    <property type="entry name" value="P-loop_NTPase"/>
</dbReference>